<keyword evidence="5" id="KW-0548">Nucleotidyltransferase</keyword>
<comment type="caution">
    <text evidence="5">The sequence shown here is derived from an EMBL/GenBank/DDBJ whole genome shotgun (WGS) entry which is preliminary data.</text>
</comment>
<gene>
    <name evidence="5" type="ORF">RUMCAL_01066</name>
</gene>
<dbReference type="STRING" id="411473.RUMCAL_01066"/>
<keyword evidence="2" id="KW-0320">Glycogen biosynthesis</keyword>
<evidence type="ECO:0000256" key="2">
    <source>
        <dbReference type="ARBA" id="ARBA00023056"/>
    </source>
</evidence>
<keyword evidence="6" id="KW-1185">Reference proteome</keyword>
<dbReference type="Gene3D" id="3.90.550.10">
    <property type="entry name" value="Spore Coat Polysaccharide Biosynthesis Protein SpsA, Chain A"/>
    <property type="match status" value="1"/>
</dbReference>
<dbReference type="eggNOG" id="COG0448">
    <property type="taxonomic scope" value="Bacteria"/>
</dbReference>
<evidence type="ECO:0000256" key="1">
    <source>
        <dbReference type="ARBA" id="ARBA00010443"/>
    </source>
</evidence>
<proteinExistence type="inferred from homology"/>
<dbReference type="Pfam" id="PF00483">
    <property type="entry name" value="NTP_transferase"/>
    <property type="match status" value="1"/>
</dbReference>
<dbReference type="HOGENOM" id="CLU_029499_14_0_9"/>
<dbReference type="InterPro" id="IPR011004">
    <property type="entry name" value="Trimer_LpxA-like_sf"/>
</dbReference>
<dbReference type="PANTHER" id="PTHR43523:SF6">
    <property type="entry name" value="GLYCOGEN BIOSYNTHESIS PROTEIN GLGD"/>
    <property type="match status" value="1"/>
</dbReference>
<dbReference type="AlphaFoldDB" id="U2KDH1"/>
<dbReference type="InterPro" id="IPR056818">
    <property type="entry name" value="GlmU/GlgC-like_hexapep"/>
</dbReference>
<dbReference type="InterPro" id="IPR011832">
    <property type="entry name" value="GlgDAde_trans"/>
</dbReference>
<dbReference type="Gene3D" id="2.160.10.10">
    <property type="entry name" value="Hexapeptide repeat proteins"/>
    <property type="match status" value="1"/>
</dbReference>
<dbReference type="InterPro" id="IPR005835">
    <property type="entry name" value="NTP_transferase_dom"/>
</dbReference>
<accession>U2KDH1</accession>
<feature type="domain" description="Glucose-1-phosphate adenylyltransferase/Bifunctional protein GlmU-like C-terminal hexapeptide" evidence="4">
    <location>
        <begin position="289"/>
        <end position="357"/>
    </location>
</feature>
<evidence type="ECO:0000259" key="3">
    <source>
        <dbReference type="Pfam" id="PF00483"/>
    </source>
</evidence>
<dbReference type="GO" id="GO:0005978">
    <property type="term" value="P:glycogen biosynthetic process"/>
    <property type="evidence" value="ECO:0007669"/>
    <property type="project" value="UniProtKB-KW"/>
</dbReference>
<dbReference type="InterPro" id="IPR011831">
    <property type="entry name" value="ADP-Glc_PPase"/>
</dbReference>
<dbReference type="CDD" id="cd02508">
    <property type="entry name" value="ADP_Glucose_PP"/>
    <property type="match status" value="1"/>
</dbReference>
<feature type="domain" description="Nucleotidyl transferase" evidence="3">
    <location>
        <begin position="22"/>
        <end position="207"/>
    </location>
</feature>
<organism evidence="5 6">
    <name type="scientific">Ruminococcus callidus ATCC 27760</name>
    <dbReference type="NCBI Taxonomy" id="411473"/>
    <lineage>
        <taxon>Bacteria</taxon>
        <taxon>Bacillati</taxon>
        <taxon>Bacillota</taxon>
        <taxon>Clostridia</taxon>
        <taxon>Eubacteriales</taxon>
        <taxon>Oscillospiraceae</taxon>
        <taxon>Ruminococcus</taxon>
    </lineage>
</organism>
<protein>
    <submittedName>
        <fullName evidence="5">Glucose-1-phosphate adenylyltransferase, GlgD subunit</fullName>
    </submittedName>
</protein>
<dbReference type="CDD" id="cd04651">
    <property type="entry name" value="LbH_G1P_AT_C"/>
    <property type="match status" value="1"/>
</dbReference>
<keyword evidence="5" id="KW-0808">Transferase</keyword>
<dbReference type="RefSeq" id="WP_021682524.1">
    <property type="nucleotide sequence ID" value="NZ_KI260421.1"/>
</dbReference>
<dbReference type="GO" id="GO:0008878">
    <property type="term" value="F:glucose-1-phosphate adenylyltransferase activity"/>
    <property type="evidence" value="ECO:0007669"/>
    <property type="project" value="InterPro"/>
</dbReference>
<reference evidence="5 6" key="1">
    <citation type="submission" date="2013-07" db="EMBL/GenBank/DDBJ databases">
        <authorList>
            <person name="Weinstock G."/>
            <person name="Sodergren E."/>
            <person name="Wylie T."/>
            <person name="Fulton L."/>
            <person name="Fulton R."/>
            <person name="Fronick C."/>
            <person name="O'Laughlin M."/>
            <person name="Godfrey J."/>
            <person name="Miner T."/>
            <person name="Herter B."/>
            <person name="Appelbaum E."/>
            <person name="Cordes M."/>
            <person name="Lek S."/>
            <person name="Wollam A."/>
            <person name="Pepin K.H."/>
            <person name="Palsikar V.B."/>
            <person name="Mitreva M."/>
            <person name="Wilson R.K."/>
        </authorList>
    </citation>
    <scope>NUCLEOTIDE SEQUENCE [LARGE SCALE GENOMIC DNA]</scope>
    <source>
        <strain evidence="5 6">ATCC 27760</strain>
    </source>
</reference>
<evidence type="ECO:0000313" key="5">
    <source>
        <dbReference type="EMBL" id="ERJ96556.1"/>
    </source>
</evidence>
<dbReference type="SUPFAM" id="SSF53448">
    <property type="entry name" value="Nucleotide-diphospho-sugar transferases"/>
    <property type="match status" value="1"/>
</dbReference>
<evidence type="ECO:0000313" key="6">
    <source>
        <dbReference type="Proteomes" id="UP000016662"/>
    </source>
</evidence>
<comment type="similarity">
    <text evidence="1">Belongs to the bacterial/plant glucose-1-phosphate adenylyltransferase family.</text>
</comment>
<dbReference type="SUPFAM" id="SSF51161">
    <property type="entry name" value="Trimeric LpxA-like enzymes"/>
    <property type="match status" value="1"/>
</dbReference>
<dbReference type="PANTHER" id="PTHR43523">
    <property type="entry name" value="GLUCOSE-1-PHOSPHATE ADENYLYLTRANSFERASE-RELATED"/>
    <property type="match status" value="1"/>
</dbReference>
<dbReference type="Pfam" id="PF24894">
    <property type="entry name" value="Hexapep_GlmU"/>
    <property type="match status" value="1"/>
</dbReference>
<sequence>MSINQNVLGLIFASINDSAVIDLTKLRTMGSIPYGGRYRMVDFPLSNMVNSGISEVGVITKSNYGSLLDHLGSGREWDLARKKGGLHLLPPFSQVGGGTYQGRLEALSNIWSFVEHTKAQYVILANSDLVTTIDFTDALAQHQSSGADITVIYAKGLYNRDKSTNGCILQIDEENTIKEVLTNPMLSGECNISLDMFIMTTDFLKQVVLEAISKNQKSLIRDLLQARKDDFVFKAYEHKGRFFKIDSLEAYYKANLALLDTDTRNNVFNSEAPIYTKVGDNAPVKYGLESNVKNSLVADGCMIEGTVENCVLFRGVKIAKGAVVRNCVLMQGTEIGEGCNIDAIVADKNVTISENRVLTGSPEYPLYLGKKATI</sequence>
<dbReference type="InterPro" id="IPR029044">
    <property type="entry name" value="Nucleotide-diphossugar_trans"/>
</dbReference>
<dbReference type="EMBL" id="AWVF01000121">
    <property type="protein sequence ID" value="ERJ96556.1"/>
    <property type="molecule type" value="Genomic_DNA"/>
</dbReference>
<evidence type="ECO:0000259" key="4">
    <source>
        <dbReference type="Pfam" id="PF24894"/>
    </source>
</evidence>
<dbReference type="PATRIC" id="fig|411473.3.peg.877"/>
<dbReference type="NCBIfam" id="TIGR02092">
    <property type="entry name" value="glgD"/>
    <property type="match status" value="1"/>
</dbReference>
<name>U2KDH1_9FIRM</name>
<dbReference type="OrthoDB" id="9801810at2"/>
<dbReference type="Proteomes" id="UP000016662">
    <property type="component" value="Unassembled WGS sequence"/>
</dbReference>